<dbReference type="InterPro" id="IPR037143">
    <property type="entry name" value="4-PPantetheinyl_Trfase_dom_sf"/>
</dbReference>
<keyword evidence="2 5" id="KW-0808">Transferase</keyword>
<dbReference type="RefSeq" id="WP_015896625.1">
    <property type="nucleotide sequence ID" value="NC_012483.1"/>
</dbReference>
<dbReference type="Pfam" id="PF22624">
    <property type="entry name" value="AASDHPPT_N"/>
    <property type="match status" value="1"/>
</dbReference>
<reference evidence="5 6" key="1">
    <citation type="journal article" date="2009" name="Appl. Environ. Microbiol.">
        <title>Three genomes from the phylum Acidobacteria provide insight into the lifestyles of these microorganisms in soils.</title>
        <authorList>
            <person name="Ward N.L."/>
            <person name="Challacombe J.F."/>
            <person name="Janssen P.H."/>
            <person name="Henrissat B."/>
            <person name="Coutinho P.M."/>
            <person name="Wu M."/>
            <person name="Xie G."/>
            <person name="Haft D.H."/>
            <person name="Sait M."/>
            <person name="Badger J."/>
            <person name="Barabote R.D."/>
            <person name="Bradley B."/>
            <person name="Brettin T.S."/>
            <person name="Brinkac L.M."/>
            <person name="Bruce D."/>
            <person name="Creasy T."/>
            <person name="Daugherty S.C."/>
            <person name="Davidsen T.M."/>
            <person name="DeBoy R.T."/>
            <person name="Detter J.C."/>
            <person name="Dodson R.J."/>
            <person name="Durkin A.S."/>
            <person name="Ganapathy A."/>
            <person name="Gwinn-Giglio M."/>
            <person name="Han C.S."/>
            <person name="Khouri H."/>
            <person name="Kiss H."/>
            <person name="Kothari S.P."/>
            <person name="Madupu R."/>
            <person name="Nelson K.E."/>
            <person name="Nelson W.C."/>
            <person name="Paulsen I."/>
            <person name="Penn K."/>
            <person name="Ren Q."/>
            <person name="Rosovitz M.J."/>
            <person name="Selengut J.D."/>
            <person name="Shrivastava S."/>
            <person name="Sullivan S.A."/>
            <person name="Tapia R."/>
            <person name="Thompson L.S."/>
            <person name="Watkins K.L."/>
            <person name="Yang Q."/>
            <person name="Yu C."/>
            <person name="Zafar N."/>
            <person name="Zhou L."/>
            <person name="Kuske C.R."/>
        </authorList>
    </citation>
    <scope>NUCLEOTIDE SEQUENCE [LARGE SCALE GENOMIC DNA]</scope>
    <source>
        <strain evidence="6">ATCC 51196 / DSM 11244 / BCRC 80197 / JCM 7670 / NBRC 15755 / NCIMB 13165 / 161</strain>
    </source>
</reference>
<dbReference type="Gene3D" id="3.90.470.20">
    <property type="entry name" value="4'-phosphopantetheinyl transferase domain"/>
    <property type="match status" value="1"/>
</dbReference>
<evidence type="ECO:0000313" key="6">
    <source>
        <dbReference type="Proteomes" id="UP000002207"/>
    </source>
</evidence>
<proteinExistence type="inferred from homology"/>
<dbReference type="eggNOG" id="COG2091">
    <property type="taxonomic scope" value="Bacteria"/>
</dbReference>
<dbReference type="KEGG" id="aca:ACP_1492"/>
<dbReference type="OrthoDB" id="9808281at2"/>
<feature type="domain" description="4'-phosphopantetheinyl transferase N-terminal" evidence="4">
    <location>
        <begin position="42"/>
        <end position="121"/>
    </location>
</feature>
<dbReference type="Proteomes" id="UP000002207">
    <property type="component" value="Chromosome"/>
</dbReference>
<evidence type="ECO:0000259" key="3">
    <source>
        <dbReference type="Pfam" id="PF01648"/>
    </source>
</evidence>
<comment type="similarity">
    <text evidence="1">Belongs to the P-Pant transferase superfamily. Gsp/Sfp/HetI/AcpT family.</text>
</comment>
<dbReference type="STRING" id="240015.ACP_1492"/>
<dbReference type="GO" id="GO:0019878">
    <property type="term" value="P:lysine biosynthetic process via aminoadipic acid"/>
    <property type="evidence" value="ECO:0007669"/>
    <property type="project" value="TreeGrafter"/>
</dbReference>
<gene>
    <name evidence="5" type="ordered locus">ACP_1492</name>
</gene>
<dbReference type="InterPro" id="IPR050559">
    <property type="entry name" value="P-Pant_transferase_sf"/>
</dbReference>
<name>C1F6J1_ACIC5</name>
<dbReference type="HOGENOM" id="CLU_057011_2_3_0"/>
<evidence type="ECO:0000256" key="2">
    <source>
        <dbReference type="ARBA" id="ARBA00022679"/>
    </source>
</evidence>
<keyword evidence="6" id="KW-1185">Reference proteome</keyword>
<dbReference type="InParanoid" id="C1F6J1"/>
<sequence length="249" mass="27456">MSQSAPEPFHTSPSRPAPPPGVLHVWLWQVSDSPLSEDEILSLSAAEQQRANRFRVARHRALWVRSHTGTREILAGYLGISSAQVRFRKNAHGKPSLDAVPATTGALAFNLSHSEAWCGLVIACDAEVGLDIQVPHPIDPHLWRRVLTPSEHQEMNALPRSEQDAAFFRDWTRKEALGKAEGRGVYPHLRRTTTGLAPFTGLFPVDAENGDGAILRWHLQDLPSTPGLFGAVASSRPAKVELRHLTFRA</sequence>
<dbReference type="GO" id="GO:0005829">
    <property type="term" value="C:cytosol"/>
    <property type="evidence" value="ECO:0007669"/>
    <property type="project" value="TreeGrafter"/>
</dbReference>
<dbReference type="AlphaFoldDB" id="C1F6J1"/>
<dbReference type="SUPFAM" id="SSF56214">
    <property type="entry name" value="4'-phosphopantetheinyl transferase"/>
    <property type="match status" value="2"/>
</dbReference>
<evidence type="ECO:0000256" key="1">
    <source>
        <dbReference type="ARBA" id="ARBA00010990"/>
    </source>
</evidence>
<protein>
    <submittedName>
        <fullName evidence="5">4'-phosphopantetheinyl transferase family protein</fullName>
    </submittedName>
</protein>
<dbReference type="PANTHER" id="PTHR12215:SF10">
    <property type="entry name" value="L-AMINOADIPATE-SEMIALDEHYDE DEHYDROGENASE-PHOSPHOPANTETHEINYL TRANSFERASE"/>
    <property type="match status" value="1"/>
</dbReference>
<evidence type="ECO:0000259" key="4">
    <source>
        <dbReference type="Pfam" id="PF22624"/>
    </source>
</evidence>
<dbReference type="Pfam" id="PF01648">
    <property type="entry name" value="ACPS"/>
    <property type="match status" value="1"/>
</dbReference>
<feature type="domain" description="4'-phosphopantetheinyl transferase" evidence="3">
    <location>
        <begin position="128"/>
        <end position="191"/>
    </location>
</feature>
<accession>C1F6J1</accession>
<dbReference type="InterPro" id="IPR055066">
    <property type="entry name" value="AASDHPPT_N"/>
</dbReference>
<dbReference type="InterPro" id="IPR008278">
    <property type="entry name" value="4-PPantetheinyl_Trfase_dom"/>
</dbReference>
<dbReference type="EMBL" id="CP001472">
    <property type="protein sequence ID" value="ACO31859.1"/>
    <property type="molecule type" value="Genomic_DNA"/>
</dbReference>
<evidence type="ECO:0000313" key="5">
    <source>
        <dbReference type="EMBL" id="ACO31859.1"/>
    </source>
</evidence>
<organism evidence="5 6">
    <name type="scientific">Acidobacterium capsulatum (strain ATCC 51196 / DSM 11244 / BCRC 80197 / JCM 7670 / NBRC 15755 / NCIMB 13165 / 161)</name>
    <dbReference type="NCBI Taxonomy" id="240015"/>
    <lineage>
        <taxon>Bacteria</taxon>
        <taxon>Pseudomonadati</taxon>
        <taxon>Acidobacteriota</taxon>
        <taxon>Terriglobia</taxon>
        <taxon>Terriglobales</taxon>
        <taxon>Acidobacteriaceae</taxon>
        <taxon>Acidobacterium</taxon>
    </lineage>
</organism>
<dbReference type="GO" id="GO:0008897">
    <property type="term" value="F:holo-[acyl-carrier-protein] synthase activity"/>
    <property type="evidence" value="ECO:0007669"/>
    <property type="project" value="InterPro"/>
</dbReference>
<dbReference type="PANTHER" id="PTHR12215">
    <property type="entry name" value="PHOSPHOPANTETHEINE TRANSFERASE"/>
    <property type="match status" value="1"/>
</dbReference>
<dbReference type="GO" id="GO:0000287">
    <property type="term" value="F:magnesium ion binding"/>
    <property type="evidence" value="ECO:0007669"/>
    <property type="project" value="InterPro"/>
</dbReference>